<feature type="transmembrane region" description="Helical" evidence="7">
    <location>
        <begin position="12"/>
        <end position="33"/>
    </location>
</feature>
<keyword evidence="9" id="KW-0808">Transferase</keyword>
<feature type="transmembrane region" description="Helical" evidence="7">
    <location>
        <begin position="278"/>
        <end position="302"/>
    </location>
</feature>
<dbReference type="GO" id="GO:0009246">
    <property type="term" value="P:enterobacterial common antigen biosynthetic process"/>
    <property type="evidence" value="ECO:0007669"/>
    <property type="project" value="TreeGrafter"/>
</dbReference>
<evidence type="ECO:0000256" key="1">
    <source>
        <dbReference type="ARBA" id="ARBA00004651"/>
    </source>
</evidence>
<dbReference type="Proteomes" id="UP000304880">
    <property type="component" value="Unassembled WGS sequence"/>
</dbReference>
<comment type="subcellular location">
    <subcellularLocation>
        <location evidence="1">Cell membrane</location>
        <topology evidence="1">Multi-pass membrane protein</topology>
    </subcellularLocation>
</comment>
<dbReference type="Pfam" id="PF01757">
    <property type="entry name" value="Acyl_transf_3"/>
    <property type="match status" value="1"/>
</dbReference>
<comment type="caution">
    <text evidence="9">The sequence shown here is derived from an EMBL/GenBank/DDBJ whole genome shotgun (WGS) entry which is preliminary data.</text>
</comment>
<evidence type="ECO:0000256" key="7">
    <source>
        <dbReference type="SAM" id="Phobius"/>
    </source>
</evidence>
<dbReference type="AlphaFoldDB" id="A0A5C4R2W6"/>
<organism evidence="9 10">
    <name type="scientific">Paracoccus haeundaensis</name>
    <dbReference type="NCBI Taxonomy" id="225362"/>
    <lineage>
        <taxon>Bacteria</taxon>
        <taxon>Pseudomonadati</taxon>
        <taxon>Pseudomonadota</taxon>
        <taxon>Alphaproteobacteria</taxon>
        <taxon>Rhodobacterales</taxon>
        <taxon>Paracoccaceae</taxon>
        <taxon>Paracoccus</taxon>
    </lineage>
</organism>
<proteinExistence type="inferred from homology"/>
<feature type="transmembrane region" description="Helical" evidence="7">
    <location>
        <begin position="53"/>
        <end position="71"/>
    </location>
</feature>
<dbReference type="GO" id="GO:0005886">
    <property type="term" value="C:plasma membrane"/>
    <property type="evidence" value="ECO:0007669"/>
    <property type="project" value="UniProtKB-SubCell"/>
</dbReference>
<feature type="transmembrane region" description="Helical" evidence="7">
    <location>
        <begin position="140"/>
        <end position="156"/>
    </location>
</feature>
<evidence type="ECO:0000259" key="8">
    <source>
        <dbReference type="Pfam" id="PF01757"/>
    </source>
</evidence>
<evidence type="ECO:0000313" key="10">
    <source>
        <dbReference type="Proteomes" id="UP000304880"/>
    </source>
</evidence>
<gene>
    <name evidence="9" type="ORF">FHD67_17035</name>
</gene>
<dbReference type="EMBL" id="VDDC01000039">
    <property type="protein sequence ID" value="TNH38074.1"/>
    <property type="molecule type" value="Genomic_DNA"/>
</dbReference>
<keyword evidence="10" id="KW-1185">Reference proteome</keyword>
<feature type="transmembrane region" description="Helical" evidence="7">
    <location>
        <begin position="216"/>
        <end position="235"/>
    </location>
</feature>
<dbReference type="InterPro" id="IPR002656">
    <property type="entry name" value="Acyl_transf_3_dom"/>
</dbReference>
<dbReference type="GO" id="GO:0016413">
    <property type="term" value="F:O-acetyltransferase activity"/>
    <property type="evidence" value="ECO:0007669"/>
    <property type="project" value="TreeGrafter"/>
</dbReference>
<feature type="transmembrane region" description="Helical" evidence="7">
    <location>
        <begin position="162"/>
        <end position="182"/>
    </location>
</feature>
<evidence type="ECO:0000256" key="2">
    <source>
        <dbReference type="ARBA" id="ARBA00007400"/>
    </source>
</evidence>
<dbReference type="PANTHER" id="PTHR40074">
    <property type="entry name" value="O-ACETYLTRANSFERASE WECH"/>
    <property type="match status" value="1"/>
</dbReference>
<feature type="transmembrane region" description="Helical" evidence="7">
    <location>
        <begin position="194"/>
        <end position="210"/>
    </location>
</feature>
<feature type="transmembrane region" description="Helical" evidence="7">
    <location>
        <begin position="255"/>
        <end position="272"/>
    </location>
</feature>
<keyword evidence="3" id="KW-1003">Cell membrane</keyword>
<evidence type="ECO:0000256" key="4">
    <source>
        <dbReference type="ARBA" id="ARBA00022692"/>
    </source>
</evidence>
<reference evidence="9 10" key="1">
    <citation type="submission" date="2019-06" db="EMBL/GenBank/DDBJ databases">
        <authorList>
            <person name="Li J."/>
        </authorList>
    </citation>
    <scope>NUCLEOTIDE SEQUENCE [LARGE SCALE GENOMIC DNA]</scope>
    <source>
        <strain evidence="9 10">CGMCC 1.8012</strain>
    </source>
</reference>
<keyword evidence="6 7" id="KW-0472">Membrane</keyword>
<dbReference type="PANTHER" id="PTHR40074:SF2">
    <property type="entry name" value="O-ACETYLTRANSFERASE WECH"/>
    <property type="match status" value="1"/>
</dbReference>
<name>A0A5C4R2W6_9RHOB</name>
<protein>
    <submittedName>
        <fullName evidence="9">Acyltransferase</fullName>
    </submittedName>
</protein>
<evidence type="ECO:0000256" key="3">
    <source>
        <dbReference type="ARBA" id="ARBA00022475"/>
    </source>
</evidence>
<evidence type="ECO:0000313" key="9">
    <source>
        <dbReference type="EMBL" id="TNH38074.1"/>
    </source>
</evidence>
<sequence>MNQHSKNLRMLWMDILRGAAILAVITFHSVTFIERYDFEATKLWKNLNETLTLFRMPILIFMSGMLLPKSLAKSTSEYFSGKFCGILWPFLVWSTIYAVLIGVDFSSLYELRQLYMGGSHLWFLAFIFIYYLVAKPLNSIDPLVVAGGAFILAFISPDGGKYSERLFFLMALFFLGSAVSHYTVQMGKVLRSPWIWLLTPFVLTSAFLTARDDLDFGPYWFGISFTGFLFFSAIAQKLEATGISRPLIWIGQRSIIFYVSHAIFIIIIAKLAKHMGITSYALTALVSVVFSLAGGWILAVGVEKWSFIGWLFNFPEKKEIIFRVRTH</sequence>
<keyword evidence="5 7" id="KW-1133">Transmembrane helix</keyword>
<dbReference type="RefSeq" id="WP_139599427.1">
    <property type="nucleotide sequence ID" value="NZ_VDDC01000039.1"/>
</dbReference>
<feature type="transmembrane region" description="Helical" evidence="7">
    <location>
        <begin position="83"/>
        <end position="102"/>
    </location>
</feature>
<feature type="transmembrane region" description="Helical" evidence="7">
    <location>
        <begin position="114"/>
        <end position="133"/>
    </location>
</feature>
<evidence type="ECO:0000256" key="6">
    <source>
        <dbReference type="ARBA" id="ARBA00023136"/>
    </source>
</evidence>
<accession>A0A5C4R2W6</accession>
<comment type="similarity">
    <text evidence="2">Belongs to the acyltransferase 3 family.</text>
</comment>
<keyword evidence="9" id="KW-0012">Acyltransferase</keyword>
<keyword evidence="4 7" id="KW-0812">Transmembrane</keyword>
<feature type="domain" description="Acyltransferase 3" evidence="8">
    <location>
        <begin position="11"/>
        <end position="299"/>
    </location>
</feature>
<evidence type="ECO:0000256" key="5">
    <source>
        <dbReference type="ARBA" id="ARBA00022989"/>
    </source>
</evidence>